<feature type="transmembrane region" description="Helical" evidence="12">
    <location>
        <begin position="427"/>
        <end position="448"/>
    </location>
</feature>
<dbReference type="PANTHER" id="PTHR15458">
    <property type="entry name" value="PHOSPHATIDYLETHANOLAMINE N-METHYLTRANSFERASE"/>
    <property type="match status" value="1"/>
</dbReference>
<dbReference type="InterPro" id="IPR007318">
    <property type="entry name" value="Phopholipid_MeTrfase"/>
</dbReference>
<gene>
    <name evidence="13" type="ORF">PPSIR1_27233</name>
</gene>
<feature type="transmembrane region" description="Helical" evidence="12">
    <location>
        <begin position="400"/>
        <end position="421"/>
    </location>
</feature>
<evidence type="ECO:0000256" key="7">
    <source>
        <dbReference type="ARBA" id="ARBA00022692"/>
    </source>
</evidence>
<comment type="pathway">
    <text evidence="2">Phospholipid metabolism; phosphatidylcholine biosynthesis.</text>
</comment>
<keyword evidence="8" id="KW-0256">Endoplasmic reticulum</keyword>
<keyword evidence="6" id="KW-0949">S-adenosyl-L-methionine</keyword>
<keyword evidence="9 12" id="KW-1133">Transmembrane helix</keyword>
<accession>A6G4L1</accession>
<dbReference type="GO" id="GO:0006656">
    <property type="term" value="P:phosphatidylcholine biosynthetic process"/>
    <property type="evidence" value="ECO:0007669"/>
    <property type="project" value="InterPro"/>
</dbReference>
<dbReference type="InterPro" id="IPR024960">
    <property type="entry name" value="PEMT/MFAP"/>
</dbReference>
<dbReference type="Gene3D" id="1.20.120.1630">
    <property type="match status" value="1"/>
</dbReference>
<evidence type="ECO:0000313" key="14">
    <source>
        <dbReference type="Proteomes" id="UP000005801"/>
    </source>
</evidence>
<comment type="subcellular location">
    <subcellularLocation>
        <location evidence="1">Endoplasmic reticulum membrane</location>
        <topology evidence="1">Multi-pass membrane protein</topology>
    </subcellularLocation>
</comment>
<keyword evidence="7 12" id="KW-0812">Transmembrane</keyword>
<evidence type="ECO:0000256" key="10">
    <source>
        <dbReference type="ARBA" id="ARBA00023136"/>
    </source>
</evidence>
<dbReference type="PANTHER" id="PTHR15458:SF5">
    <property type="entry name" value="PHOSPHATIDYLETHANOLAMINE N-METHYLTRANSFERASE"/>
    <property type="match status" value="1"/>
</dbReference>
<dbReference type="EC" id="2.1.1.71" evidence="11"/>
<keyword evidence="14" id="KW-1185">Reference proteome</keyword>
<keyword evidence="10 12" id="KW-0472">Membrane</keyword>
<dbReference type="GO" id="GO:0032259">
    <property type="term" value="P:methylation"/>
    <property type="evidence" value="ECO:0007669"/>
    <property type="project" value="UniProtKB-KW"/>
</dbReference>
<comment type="caution">
    <text evidence="13">The sequence shown here is derived from an EMBL/GenBank/DDBJ whole genome shotgun (WGS) entry which is preliminary data.</text>
</comment>
<dbReference type="Pfam" id="PF04191">
    <property type="entry name" value="PEMT"/>
    <property type="match status" value="1"/>
</dbReference>
<keyword evidence="5" id="KW-0808">Transferase</keyword>
<feature type="transmembrane region" description="Helical" evidence="12">
    <location>
        <begin position="64"/>
        <end position="83"/>
    </location>
</feature>
<evidence type="ECO:0000256" key="9">
    <source>
        <dbReference type="ARBA" id="ARBA00022989"/>
    </source>
</evidence>
<organism evidence="13 14">
    <name type="scientific">Plesiocystis pacifica SIR-1</name>
    <dbReference type="NCBI Taxonomy" id="391625"/>
    <lineage>
        <taxon>Bacteria</taxon>
        <taxon>Pseudomonadati</taxon>
        <taxon>Myxococcota</taxon>
        <taxon>Polyangia</taxon>
        <taxon>Nannocystales</taxon>
        <taxon>Nannocystaceae</taxon>
        <taxon>Plesiocystis</taxon>
    </lineage>
</organism>
<evidence type="ECO:0000313" key="13">
    <source>
        <dbReference type="EMBL" id="EDM79131.1"/>
    </source>
</evidence>
<evidence type="ECO:0000256" key="2">
    <source>
        <dbReference type="ARBA" id="ARBA00004969"/>
    </source>
</evidence>
<reference evidence="13 14" key="1">
    <citation type="submission" date="2007-06" db="EMBL/GenBank/DDBJ databases">
        <authorList>
            <person name="Shimkets L."/>
            <person name="Ferriera S."/>
            <person name="Johnson J."/>
            <person name="Kravitz S."/>
            <person name="Beeson K."/>
            <person name="Sutton G."/>
            <person name="Rogers Y.-H."/>
            <person name="Friedman R."/>
            <person name="Frazier M."/>
            <person name="Venter J.C."/>
        </authorList>
    </citation>
    <scope>NUCLEOTIDE SEQUENCE [LARGE SCALE GENOMIC DNA]</scope>
    <source>
        <strain evidence="13 14">SIR-1</strain>
    </source>
</reference>
<evidence type="ECO:0000256" key="1">
    <source>
        <dbReference type="ARBA" id="ARBA00004477"/>
    </source>
</evidence>
<evidence type="ECO:0000256" key="5">
    <source>
        <dbReference type="ARBA" id="ARBA00022679"/>
    </source>
</evidence>
<comment type="pathway">
    <text evidence="3">Lipid metabolism.</text>
</comment>
<feature type="transmembrane region" description="Helical" evidence="12">
    <location>
        <begin position="28"/>
        <end position="52"/>
    </location>
</feature>
<evidence type="ECO:0000256" key="3">
    <source>
        <dbReference type="ARBA" id="ARBA00005189"/>
    </source>
</evidence>
<feature type="transmembrane region" description="Helical" evidence="12">
    <location>
        <begin position="138"/>
        <end position="156"/>
    </location>
</feature>
<feature type="transmembrane region" description="Helical" evidence="12">
    <location>
        <begin position="460"/>
        <end position="480"/>
    </location>
</feature>
<protein>
    <recommendedName>
        <fullName evidence="11">phosphatidyl-N-methylethanolamine N-methyltransferase</fullName>
        <ecNumber evidence="11">2.1.1.71</ecNumber>
    </recommendedName>
</protein>
<feature type="transmembrane region" description="Helical" evidence="12">
    <location>
        <begin position="486"/>
        <end position="507"/>
    </location>
</feature>
<evidence type="ECO:0000256" key="12">
    <source>
        <dbReference type="SAM" id="Phobius"/>
    </source>
</evidence>
<keyword evidence="4" id="KW-0489">Methyltransferase</keyword>
<dbReference type="GO" id="GO:0000773">
    <property type="term" value="F:phosphatidyl-N-methylethanolamine N-methyltransferase activity"/>
    <property type="evidence" value="ECO:0007669"/>
    <property type="project" value="UniProtKB-EC"/>
</dbReference>
<proteinExistence type="predicted"/>
<dbReference type="AlphaFoldDB" id="A6G4L1"/>
<dbReference type="Proteomes" id="UP000005801">
    <property type="component" value="Unassembled WGS sequence"/>
</dbReference>
<evidence type="ECO:0000256" key="11">
    <source>
        <dbReference type="ARBA" id="ARBA00034137"/>
    </source>
</evidence>
<sequence length="594" mass="65638">MWAELEREFLACHRDPTNVALHLLTTPLGLFGAFGLAALVHPMAAAGLALVYALSLVSVAPRGLWLASTVLLGGIAAAAMQATQVLDAPWWAYAAALAAGYLLQDAAHGISGEKTFQSTYQGDEDGKFQRLALRDLGIHTWLLVPLVFAAVVPHLSRLRVFLPRVRIVDTTLHDAVALADIELVRRWVAEQEPSEDHTTHWWFHDPPADIQAALQRLAESEELRAAFERVHPGWAVEIVPEMNEIYVAAANAQRSSDTVFYMPHVDGPFAVWPFATVYRGLLAVTENSRVQTRFIHPTVHNEPLSYVLTKADFLAFDFNREPHYICDLPGRQDPEQRCVLKLHYVVYPKFLRTWGELLARATGYYDDRARALFVATLTPKNLIQRAATNLVLGTTKTFNFLGLHAGLTNLAYIAALGIASAASQSMLPLLIGASFVHYLLYIAVFHLRESISFGEFKRDALLFRTVAHAMLLGLYVSTIASHGINWLSLGLILGGYGLASAATYALGLDQTYFGVELGQVQPRRVTSFPYNVVPHPMIVGTLVALVGYYVHGPMRELAPWLVPMHIAFYLVHLGQEMLDTRRAEAEAESGTGDT</sequence>
<dbReference type="EMBL" id="ABCS01000022">
    <property type="protein sequence ID" value="EDM79131.1"/>
    <property type="molecule type" value="Genomic_DNA"/>
</dbReference>
<evidence type="ECO:0000256" key="6">
    <source>
        <dbReference type="ARBA" id="ARBA00022691"/>
    </source>
</evidence>
<feature type="transmembrane region" description="Helical" evidence="12">
    <location>
        <begin position="528"/>
        <end position="551"/>
    </location>
</feature>
<dbReference type="STRING" id="391625.PPSIR1_27233"/>
<name>A6G4L1_9BACT</name>
<evidence type="ECO:0000256" key="8">
    <source>
        <dbReference type="ARBA" id="ARBA00022824"/>
    </source>
</evidence>
<evidence type="ECO:0000256" key="4">
    <source>
        <dbReference type="ARBA" id="ARBA00022603"/>
    </source>
</evidence>